<accession>A0ABN0RTJ7</accession>
<keyword evidence="1" id="KW-0175">Coiled coil</keyword>
<reference evidence="3 4" key="1">
    <citation type="journal article" date="2014" name="Genome Announc.">
        <title>Draft Genome Sequence of the Carrageenan-Degrading Bacterium Cellulophaga sp. Strain KL-A, Isolated from Decaying Marine Algae.</title>
        <authorList>
            <person name="Shan D."/>
            <person name="Ying J."/>
            <person name="Li X."/>
            <person name="Gao Z."/>
            <person name="Wei G."/>
            <person name="Shao Z."/>
        </authorList>
    </citation>
    <scope>NUCLEOTIDE SEQUENCE [LARGE SCALE GENOMIC DNA]</scope>
    <source>
        <strain evidence="3 4">KL-A</strain>
    </source>
</reference>
<feature type="domain" description="VWFA" evidence="2">
    <location>
        <begin position="50"/>
        <end position="199"/>
    </location>
</feature>
<evidence type="ECO:0000313" key="4">
    <source>
        <dbReference type="Proteomes" id="UP000019275"/>
    </source>
</evidence>
<dbReference type="CDD" id="cd00198">
    <property type="entry name" value="vWFA"/>
    <property type="match status" value="1"/>
</dbReference>
<feature type="coiled-coil region" evidence="1">
    <location>
        <begin position="333"/>
        <end position="360"/>
    </location>
</feature>
<dbReference type="EMBL" id="ARZX01000001">
    <property type="protein sequence ID" value="EWH15232.1"/>
    <property type="molecule type" value="Genomic_DNA"/>
</dbReference>
<organism evidence="3 4">
    <name type="scientific">Cellulophaga geojensis KL-A</name>
    <dbReference type="NCBI Taxonomy" id="1328323"/>
    <lineage>
        <taxon>Bacteria</taxon>
        <taxon>Pseudomonadati</taxon>
        <taxon>Bacteroidota</taxon>
        <taxon>Flavobacteriia</taxon>
        <taxon>Flavobacteriales</taxon>
        <taxon>Flavobacteriaceae</taxon>
        <taxon>Cellulophaga</taxon>
    </lineage>
</organism>
<dbReference type="RefSeq" id="WP_034643149.1">
    <property type="nucleotide sequence ID" value="NZ_ARZX01000001.1"/>
</dbReference>
<dbReference type="Gene3D" id="3.40.50.410">
    <property type="entry name" value="von Willebrand factor, type A domain"/>
    <property type="match status" value="1"/>
</dbReference>
<name>A0ABN0RTJ7_9FLAO</name>
<gene>
    <name evidence="3" type="ORF">KLA_01695</name>
</gene>
<dbReference type="Proteomes" id="UP000019275">
    <property type="component" value="Unassembled WGS sequence"/>
</dbReference>
<dbReference type="InterPro" id="IPR036465">
    <property type="entry name" value="vWFA_dom_sf"/>
</dbReference>
<dbReference type="SMART" id="SM00327">
    <property type="entry name" value="VWA"/>
    <property type="match status" value="1"/>
</dbReference>
<protein>
    <submittedName>
        <fullName evidence="3">von Willebrand factor type A</fullName>
    </submittedName>
</protein>
<dbReference type="InterPro" id="IPR002035">
    <property type="entry name" value="VWF_A"/>
</dbReference>
<dbReference type="PROSITE" id="PS50234">
    <property type="entry name" value="VWFA"/>
    <property type="match status" value="1"/>
</dbReference>
<dbReference type="PROSITE" id="PS51257">
    <property type="entry name" value="PROKAR_LIPOPROTEIN"/>
    <property type="match status" value="1"/>
</dbReference>
<proteinExistence type="predicted"/>
<evidence type="ECO:0000313" key="3">
    <source>
        <dbReference type="EMBL" id="EWH15232.1"/>
    </source>
</evidence>
<comment type="caution">
    <text evidence="3">The sequence shown here is derived from an EMBL/GenBank/DDBJ whole genome shotgun (WGS) entry which is preliminary data.</text>
</comment>
<keyword evidence="4" id="KW-1185">Reference proteome</keyword>
<evidence type="ECO:0000256" key="1">
    <source>
        <dbReference type="SAM" id="Coils"/>
    </source>
</evidence>
<evidence type="ECO:0000259" key="2">
    <source>
        <dbReference type="PROSITE" id="PS50234"/>
    </source>
</evidence>
<sequence>MKNVKQIASIALLTFFVGSTLSCEAKSKKEITLATQALVETKKPDKNVVKVALLLDTSNSMDGLINQAKAQLWDIVNKFSYVKCGNEDRPQLQIALYEYGNSTIEKQDGYIKQVIGFSTDLDEISEKLFSLTTNGGDEYCGQAISTSIKDLDWGKNPDNLKMIFIAGNEPFNQGKIDYKDATSDAKEKGIIVNTIFCGDYNQGANSYWKSGAQLTGGEYIAINHNKKVIHIDTPYDDVIITLNKKLNKTYVSYGSLGSSKMALQSVQDDKAAEMEEAVIVKRAVSKSSRLYNNASWDLVDASKNKNFNVSKIEKKQLPKELQNKTNKEIEAFIETKKIERKNIQQQIKEANQKREAYIAKNQKEGSKGELENAMISAIVKQGKSKNYTWDK</sequence>
<dbReference type="SUPFAM" id="SSF53300">
    <property type="entry name" value="vWA-like"/>
    <property type="match status" value="1"/>
</dbReference>